<sequence>MRKLGASTFFALAAAVTLVTATACSNSSDDGSSDSAAGATVDTIFGEVSVPADPQRVVALGWSDAETALALGVQPVGTSDWLGVGGDGLGPWVDESYDTAPTMLDTYDLDVESVAALNPDLILWTRSTNDKAVYDQLSALAPTVAAPPGTDIAYGTTWDGQMQLVADALGKSDEGKQLIDDTNADFDAAVSANPEFAGKTVAVGTLYSGQLGAYVEGDTRVEFMKKLGFVNSPTIQSQAKDGSFTIDLSAENVGQLDADLTVMFPIFTTADEITNNPGIQGLPSARDGRLVVLGDQNLSNAFSSGSVQGTQYAIENAVPLFAAPLAS</sequence>
<feature type="domain" description="Fe/B12 periplasmic-binding" evidence="6">
    <location>
        <begin position="56"/>
        <end position="325"/>
    </location>
</feature>
<comment type="subcellular location">
    <subcellularLocation>
        <location evidence="1">Cell envelope</location>
    </subcellularLocation>
</comment>
<keyword evidence="4 5" id="KW-0732">Signal</keyword>
<dbReference type="InterPro" id="IPR051313">
    <property type="entry name" value="Bact_iron-sidero_bind"/>
</dbReference>
<dbReference type="SUPFAM" id="SSF53807">
    <property type="entry name" value="Helical backbone' metal receptor"/>
    <property type="match status" value="1"/>
</dbReference>
<dbReference type="PROSITE" id="PS50983">
    <property type="entry name" value="FE_B12_PBP"/>
    <property type="match status" value="1"/>
</dbReference>
<name>A0A177YAE9_9NOCA</name>
<organism evidence="7 8">
    <name type="scientific">Rhodococcoides kyotonense</name>
    <dbReference type="NCBI Taxonomy" id="398843"/>
    <lineage>
        <taxon>Bacteria</taxon>
        <taxon>Bacillati</taxon>
        <taxon>Actinomycetota</taxon>
        <taxon>Actinomycetes</taxon>
        <taxon>Mycobacteriales</taxon>
        <taxon>Nocardiaceae</taxon>
        <taxon>Rhodococcoides</taxon>
    </lineage>
</organism>
<evidence type="ECO:0000256" key="1">
    <source>
        <dbReference type="ARBA" id="ARBA00004196"/>
    </source>
</evidence>
<gene>
    <name evidence="7" type="ORF">A3K89_24970</name>
</gene>
<dbReference type="Pfam" id="PF01497">
    <property type="entry name" value="Peripla_BP_2"/>
    <property type="match status" value="1"/>
</dbReference>
<evidence type="ECO:0000256" key="2">
    <source>
        <dbReference type="ARBA" id="ARBA00008814"/>
    </source>
</evidence>
<dbReference type="EMBL" id="LVHI01000026">
    <property type="protein sequence ID" value="OAK52078.1"/>
    <property type="molecule type" value="Genomic_DNA"/>
</dbReference>
<evidence type="ECO:0000256" key="4">
    <source>
        <dbReference type="ARBA" id="ARBA00022729"/>
    </source>
</evidence>
<dbReference type="GO" id="GO:1901678">
    <property type="term" value="P:iron coordination entity transport"/>
    <property type="evidence" value="ECO:0007669"/>
    <property type="project" value="UniProtKB-ARBA"/>
</dbReference>
<proteinExistence type="inferred from homology"/>
<dbReference type="PANTHER" id="PTHR30532:SF24">
    <property type="entry name" value="FERRIC ENTEROBACTIN-BINDING PERIPLASMIC PROTEIN FEPB"/>
    <property type="match status" value="1"/>
</dbReference>
<dbReference type="InterPro" id="IPR002491">
    <property type="entry name" value="ABC_transptr_periplasmic_BD"/>
</dbReference>
<evidence type="ECO:0000256" key="3">
    <source>
        <dbReference type="ARBA" id="ARBA00022448"/>
    </source>
</evidence>
<protein>
    <submittedName>
        <fullName evidence="7">Iron ABC transporter substrate-binding protein</fullName>
    </submittedName>
</protein>
<reference evidence="7 8" key="1">
    <citation type="submission" date="2016-03" db="EMBL/GenBank/DDBJ databases">
        <title>Genome sequence of Rhodococcus kyotonensis KB10.</title>
        <authorList>
            <person name="Jeong H."/>
            <person name="Hong C.E."/>
            <person name="Jo S.H."/>
            <person name="Park J.M."/>
        </authorList>
    </citation>
    <scope>NUCLEOTIDE SEQUENCE [LARGE SCALE GENOMIC DNA]</scope>
    <source>
        <strain evidence="7 8">KB10</strain>
    </source>
</reference>
<dbReference type="GO" id="GO:0030288">
    <property type="term" value="C:outer membrane-bounded periplasmic space"/>
    <property type="evidence" value="ECO:0007669"/>
    <property type="project" value="TreeGrafter"/>
</dbReference>
<dbReference type="AlphaFoldDB" id="A0A177YAE9"/>
<evidence type="ECO:0000313" key="8">
    <source>
        <dbReference type="Proteomes" id="UP000077519"/>
    </source>
</evidence>
<keyword evidence="8" id="KW-1185">Reference proteome</keyword>
<feature type="signal peptide" evidence="5">
    <location>
        <begin position="1"/>
        <end position="21"/>
    </location>
</feature>
<dbReference type="Gene3D" id="3.40.50.1980">
    <property type="entry name" value="Nitrogenase molybdenum iron protein domain"/>
    <property type="match status" value="2"/>
</dbReference>
<dbReference type="PROSITE" id="PS51257">
    <property type="entry name" value="PROKAR_LIPOPROTEIN"/>
    <property type="match status" value="1"/>
</dbReference>
<feature type="chain" id="PRO_5038872150" evidence="5">
    <location>
        <begin position="22"/>
        <end position="327"/>
    </location>
</feature>
<dbReference type="Proteomes" id="UP000077519">
    <property type="component" value="Unassembled WGS sequence"/>
</dbReference>
<comment type="similarity">
    <text evidence="2">Belongs to the bacterial solute-binding protein 8 family.</text>
</comment>
<dbReference type="CDD" id="cd01146">
    <property type="entry name" value="FhuD"/>
    <property type="match status" value="1"/>
</dbReference>
<accession>A0A177YAE9</accession>
<keyword evidence="3" id="KW-0813">Transport</keyword>
<dbReference type="RefSeq" id="WP_068429470.1">
    <property type="nucleotide sequence ID" value="NZ_LVHI01000026.1"/>
</dbReference>
<evidence type="ECO:0000259" key="6">
    <source>
        <dbReference type="PROSITE" id="PS50983"/>
    </source>
</evidence>
<dbReference type="PANTHER" id="PTHR30532">
    <property type="entry name" value="IRON III DICITRATE-BINDING PERIPLASMIC PROTEIN"/>
    <property type="match status" value="1"/>
</dbReference>
<comment type="caution">
    <text evidence="7">The sequence shown here is derived from an EMBL/GenBank/DDBJ whole genome shotgun (WGS) entry which is preliminary data.</text>
</comment>
<evidence type="ECO:0000256" key="5">
    <source>
        <dbReference type="SAM" id="SignalP"/>
    </source>
</evidence>
<evidence type="ECO:0000313" key="7">
    <source>
        <dbReference type="EMBL" id="OAK52078.1"/>
    </source>
</evidence>